<dbReference type="AlphaFoldDB" id="A0A382PHU6"/>
<organism evidence="1">
    <name type="scientific">marine metagenome</name>
    <dbReference type="NCBI Taxonomy" id="408172"/>
    <lineage>
        <taxon>unclassified sequences</taxon>
        <taxon>metagenomes</taxon>
        <taxon>ecological metagenomes</taxon>
    </lineage>
</organism>
<gene>
    <name evidence="1" type="ORF">METZ01_LOCUS325079</name>
</gene>
<name>A0A382PHU6_9ZZZZ</name>
<dbReference type="EMBL" id="UINC01107099">
    <property type="protein sequence ID" value="SVC72225.1"/>
    <property type="molecule type" value="Genomic_DNA"/>
</dbReference>
<protein>
    <submittedName>
        <fullName evidence="1">Uncharacterized protein</fullName>
    </submittedName>
</protein>
<evidence type="ECO:0000313" key="1">
    <source>
        <dbReference type="EMBL" id="SVC72225.1"/>
    </source>
</evidence>
<accession>A0A382PHU6</accession>
<sequence>MVAVPFAIAVTSPADDTVAIDELDVVHDTVGFEITLPPASTPVATIVVVSPIDAKLRLVGATVIDTAT</sequence>
<proteinExistence type="predicted"/>
<reference evidence="1" key="1">
    <citation type="submission" date="2018-05" db="EMBL/GenBank/DDBJ databases">
        <authorList>
            <person name="Lanie J.A."/>
            <person name="Ng W.-L."/>
            <person name="Kazmierczak K.M."/>
            <person name="Andrzejewski T.M."/>
            <person name="Davidsen T.M."/>
            <person name="Wayne K.J."/>
            <person name="Tettelin H."/>
            <person name="Glass J.I."/>
            <person name="Rusch D."/>
            <person name="Podicherti R."/>
            <person name="Tsui H.-C.T."/>
            <person name="Winkler M.E."/>
        </authorList>
    </citation>
    <scope>NUCLEOTIDE SEQUENCE</scope>
</reference>